<dbReference type="InParanoid" id="A0A2G5C267"/>
<dbReference type="Proteomes" id="UP000230069">
    <property type="component" value="Unassembled WGS sequence"/>
</dbReference>
<evidence type="ECO:0000313" key="2">
    <source>
        <dbReference type="Proteomes" id="UP000230069"/>
    </source>
</evidence>
<sequence length="305" mass="34579">MGQCALGFKANTKLGEIGFQASGKLGESNTETGLKVADADTKTPLKLADTDPKTGFKVADADPKTGLFAESRIEHLVSFKYEDIIKAADTPIDRSSKDKLFAQLHSGVYLNQKKQKYWIDKESGLNCFMLFSKGLSINWVDDERYWAWRLIEDPEEGRLEMAELLKVSWLEVNGSLDPALLSPKTMYEIVYILKLNEEAYGWESPVTLKTRFIDGEEIRKLSLLPSFREKWIEVHVGDGEPDIKMRKSSLDNKPRGQWIELVAGEFYTNPAIMKHICFSLCGYEGGKWKSGLLMKGVVFRPKKHE</sequence>
<dbReference type="Pfam" id="PF14299">
    <property type="entry name" value="PP2"/>
    <property type="match status" value="1"/>
</dbReference>
<dbReference type="EMBL" id="KZ305134">
    <property type="protein sequence ID" value="PIA25376.1"/>
    <property type="molecule type" value="Genomic_DNA"/>
</dbReference>
<keyword evidence="2" id="KW-1185">Reference proteome</keyword>
<gene>
    <name evidence="1" type="ORF">AQUCO_11800040v1</name>
</gene>
<dbReference type="OrthoDB" id="533833at2759"/>
<proteinExistence type="predicted"/>
<dbReference type="AlphaFoldDB" id="A0A2G5C267"/>
<evidence type="ECO:0008006" key="3">
    <source>
        <dbReference type="Google" id="ProtNLM"/>
    </source>
</evidence>
<protein>
    <recommendedName>
        <fullName evidence="3">Phloem protein 2-like protein</fullName>
    </recommendedName>
</protein>
<reference evidence="1 2" key="1">
    <citation type="submission" date="2017-09" db="EMBL/GenBank/DDBJ databases">
        <title>WGS assembly of Aquilegia coerulea Goldsmith.</title>
        <authorList>
            <person name="Hodges S."/>
            <person name="Kramer E."/>
            <person name="Nordborg M."/>
            <person name="Tomkins J."/>
            <person name="Borevitz J."/>
            <person name="Derieg N."/>
            <person name="Yan J."/>
            <person name="Mihaltcheva S."/>
            <person name="Hayes R.D."/>
            <person name="Rokhsar D."/>
        </authorList>
    </citation>
    <scope>NUCLEOTIDE SEQUENCE [LARGE SCALE GENOMIC DNA]</scope>
    <source>
        <strain evidence="2">cv. Goldsmith</strain>
    </source>
</reference>
<evidence type="ECO:0000313" key="1">
    <source>
        <dbReference type="EMBL" id="PIA25376.1"/>
    </source>
</evidence>
<dbReference type="GO" id="GO:0030246">
    <property type="term" value="F:carbohydrate binding"/>
    <property type="evidence" value="ECO:0007669"/>
    <property type="project" value="InterPro"/>
</dbReference>
<accession>A0A2G5C267</accession>
<organism evidence="1 2">
    <name type="scientific">Aquilegia coerulea</name>
    <name type="common">Rocky mountain columbine</name>
    <dbReference type="NCBI Taxonomy" id="218851"/>
    <lineage>
        <taxon>Eukaryota</taxon>
        <taxon>Viridiplantae</taxon>
        <taxon>Streptophyta</taxon>
        <taxon>Embryophyta</taxon>
        <taxon>Tracheophyta</taxon>
        <taxon>Spermatophyta</taxon>
        <taxon>Magnoliopsida</taxon>
        <taxon>Ranunculales</taxon>
        <taxon>Ranunculaceae</taxon>
        <taxon>Thalictroideae</taxon>
        <taxon>Aquilegia</taxon>
    </lineage>
</organism>
<dbReference type="InterPro" id="IPR052147">
    <property type="entry name" value="PP2-like/Lectin"/>
</dbReference>
<dbReference type="PANTHER" id="PTHR48478">
    <property type="entry name" value="LECTIN-LIKE"/>
    <property type="match status" value="1"/>
</dbReference>
<dbReference type="STRING" id="218851.A0A2G5C267"/>
<dbReference type="PANTHER" id="PTHR48478:SF1">
    <property type="entry name" value="LECTIN-LIKE"/>
    <property type="match status" value="1"/>
</dbReference>
<name>A0A2G5C267_AQUCA</name>
<dbReference type="InterPro" id="IPR025886">
    <property type="entry name" value="PP2-like"/>
</dbReference>